<proteinExistence type="predicted"/>
<reference evidence="1" key="1">
    <citation type="submission" date="2019-10" db="EMBL/GenBank/DDBJ databases">
        <authorList>
            <consortium name="DOE Joint Genome Institute"/>
            <person name="Kuo A."/>
            <person name="Miyauchi S."/>
            <person name="Kiss E."/>
            <person name="Drula E."/>
            <person name="Kohler A."/>
            <person name="Sanchez-Garcia M."/>
            <person name="Andreopoulos B."/>
            <person name="Barry K.W."/>
            <person name="Bonito G."/>
            <person name="Buee M."/>
            <person name="Carver A."/>
            <person name="Chen C."/>
            <person name="Cichocki N."/>
            <person name="Clum A."/>
            <person name="Culley D."/>
            <person name="Crous P.W."/>
            <person name="Fauchery L."/>
            <person name="Girlanda M."/>
            <person name="Hayes R."/>
            <person name="Keri Z."/>
            <person name="Labutti K."/>
            <person name="Lipzen A."/>
            <person name="Lombard V."/>
            <person name="Magnuson J."/>
            <person name="Maillard F."/>
            <person name="Morin E."/>
            <person name="Murat C."/>
            <person name="Nolan M."/>
            <person name="Ohm R."/>
            <person name="Pangilinan J."/>
            <person name="Pereira M."/>
            <person name="Perotto S."/>
            <person name="Peter M."/>
            <person name="Riley R."/>
            <person name="Sitrit Y."/>
            <person name="Stielow B."/>
            <person name="Szollosi G."/>
            <person name="Zifcakova L."/>
            <person name="Stursova M."/>
            <person name="Spatafora J.W."/>
            <person name="Tedersoo L."/>
            <person name="Vaario L.-M."/>
            <person name="Yamada A."/>
            <person name="Yan M."/>
            <person name="Wang P."/>
            <person name="Xu J."/>
            <person name="Bruns T."/>
            <person name="Baldrian P."/>
            <person name="Vilgalys R."/>
            <person name="Henrissat B."/>
            <person name="Grigoriev I.V."/>
            <person name="Hibbett D."/>
            <person name="Nagy L.G."/>
            <person name="Martin F.M."/>
        </authorList>
    </citation>
    <scope>NUCLEOTIDE SEQUENCE</scope>
    <source>
        <strain evidence="1">P2</strain>
    </source>
</reference>
<sequence length="172" mass="17654">MRAFSILSVAFLFVAAALGVTVTNPAQDTRWDAGVKTQTVAWTSVATDHSSLTIVLVNMQTYPNINIVLKENVVTSAGSTTVDAPSSGWPTGSGFQINLDQPTTSGVGILAQSQQFNITGTTTPFQSTQSSTAVPSPVGTNNAHGGSGKNTIGLTAPFDFIVGLALIGALLA</sequence>
<accession>A0ACB6Z286</accession>
<name>A0ACB6Z286_THEGA</name>
<organism evidence="1 2">
    <name type="scientific">Thelephora ganbajun</name>
    <name type="common">Ganba fungus</name>
    <dbReference type="NCBI Taxonomy" id="370292"/>
    <lineage>
        <taxon>Eukaryota</taxon>
        <taxon>Fungi</taxon>
        <taxon>Dikarya</taxon>
        <taxon>Basidiomycota</taxon>
        <taxon>Agaricomycotina</taxon>
        <taxon>Agaricomycetes</taxon>
        <taxon>Thelephorales</taxon>
        <taxon>Thelephoraceae</taxon>
        <taxon>Thelephora</taxon>
    </lineage>
</organism>
<comment type="caution">
    <text evidence="1">The sequence shown here is derived from an EMBL/GenBank/DDBJ whole genome shotgun (WGS) entry which is preliminary data.</text>
</comment>
<evidence type="ECO:0000313" key="2">
    <source>
        <dbReference type="Proteomes" id="UP000886501"/>
    </source>
</evidence>
<gene>
    <name evidence="1" type="ORF">BDM02DRAFT_3123186</name>
</gene>
<keyword evidence="2" id="KW-1185">Reference proteome</keyword>
<evidence type="ECO:0000313" key="1">
    <source>
        <dbReference type="EMBL" id="KAF9643624.1"/>
    </source>
</evidence>
<dbReference type="EMBL" id="MU118202">
    <property type="protein sequence ID" value="KAF9643624.1"/>
    <property type="molecule type" value="Genomic_DNA"/>
</dbReference>
<reference evidence="1" key="2">
    <citation type="journal article" date="2020" name="Nat. Commun.">
        <title>Large-scale genome sequencing of mycorrhizal fungi provides insights into the early evolution of symbiotic traits.</title>
        <authorList>
            <person name="Miyauchi S."/>
            <person name="Kiss E."/>
            <person name="Kuo A."/>
            <person name="Drula E."/>
            <person name="Kohler A."/>
            <person name="Sanchez-Garcia M."/>
            <person name="Morin E."/>
            <person name="Andreopoulos B."/>
            <person name="Barry K.W."/>
            <person name="Bonito G."/>
            <person name="Buee M."/>
            <person name="Carver A."/>
            <person name="Chen C."/>
            <person name="Cichocki N."/>
            <person name="Clum A."/>
            <person name="Culley D."/>
            <person name="Crous P.W."/>
            <person name="Fauchery L."/>
            <person name="Girlanda M."/>
            <person name="Hayes R.D."/>
            <person name="Keri Z."/>
            <person name="LaButti K."/>
            <person name="Lipzen A."/>
            <person name="Lombard V."/>
            <person name="Magnuson J."/>
            <person name="Maillard F."/>
            <person name="Murat C."/>
            <person name="Nolan M."/>
            <person name="Ohm R.A."/>
            <person name="Pangilinan J."/>
            <person name="Pereira M.F."/>
            <person name="Perotto S."/>
            <person name="Peter M."/>
            <person name="Pfister S."/>
            <person name="Riley R."/>
            <person name="Sitrit Y."/>
            <person name="Stielow J.B."/>
            <person name="Szollosi G."/>
            <person name="Zifcakova L."/>
            <person name="Stursova M."/>
            <person name="Spatafora J.W."/>
            <person name="Tedersoo L."/>
            <person name="Vaario L.M."/>
            <person name="Yamada A."/>
            <person name="Yan M."/>
            <person name="Wang P."/>
            <person name="Xu J."/>
            <person name="Bruns T."/>
            <person name="Baldrian P."/>
            <person name="Vilgalys R."/>
            <person name="Dunand C."/>
            <person name="Henrissat B."/>
            <person name="Grigoriev I.V."/>
            <person name="Hibbett D."/>
            <person name="Nagy L.G."/>
            <person name="Martin F.M."/>
        </authorList>
    </citation>
    <scope>NUCLEOTIDE SEQUENCE</scope>
    <source>
        <strain evidence="1">P2</strain>
    </source>
</reference>
<dbReference type="Proteomes" id="UP000886501">
    <property type="component" value="Unassembled WGS sequence"/>
</dbReference>
<protein>
    <submittedName>
        <fullName evidence="1">Uncharacterized protein</fullName>
    </submittedName>
</protein>